<dbReference type="GO" id="GO:0016020">
    <property type="term" value="C:membrane"/>
    <property type="evidence" value="ECO:0007669"/>
    <property type="project" value="UniProtKB-SubCell"/>
</dbReference>
<evidence type="ECO:0000256" key="5">
    <source>
        <dbReference type="SAM" id="Coils"/>
    </source>
</evidence>
<evidence type="ECO:0000313" key="8">
    <source>
        <dbReference type="EMBL" id="KAL1396601.1"/>
    </source>
</evidence>
<dbReference type="PANTHER" id="PTHR12911:SF8">
    <property type="entry name" value="KLAROID PROTEIN-RELATED"/>
    <property type="match status" value="1"/>
</dbReference>
<evidence type="ECO:0000259" key="7">
    <source>
        <dbReference type="PROSITE" id="PS51469"/>
    </source>
</evidence>
<dbReference type="GO" id="GO:0005635">
    <property type="term" value="C:nuclear envelope"/>
    <property type="evidence" value="ECO:0007669"/>
    <property type="project" value="UniProtKB-ARBA"/>
</dbReference>
<evidence type="ECO:0000256" key="4">
    <source>
        <dbReference type="ARBA" id="ARBA00023136"/>
    </source>
</evidence>
<evidence type="ECO:0000256" key="3">
    <source>
        <dbReference type="ARBA" id="ARBA00022989"/>
    </source>
</evidence>
<proteinExistence type="predicted"/>
<keyword evidence="5" id="KW-0175">Coiled coil</keyword>
<keyword evidence="3 6" id="KW-1133">Transmembrane helix</keyword>
<comment type="caution">
    <text evidence="8">The sequence shown here is derived from an EMBL/GenBank/DDBJ whole genome shotgun (WGS) entry which is preliminary data.</text>
</comment>
<evidence type="ECO:0000313" key="9">
    <source>
        <dbReference type="Proteomes" id="UP001562425"/>
    </source>
</evidence>
<dbReference type="InterPro" id="IPR045119">
    <property type="entry name" value="SUN1-5"/>
</dbReference>
<evidence type="ECO:0000256" key="6">
    <source>
        <dbReference type="SAM" id="Phobius"/>
    </source>
</evidence>
<name>A0ABD1DAD0_CULPP</name>
<organism evidence="8 9">
    <name type="scientific">Culex pipiens pipiens</name>
    <name type="common">Northern house mosquito</name>
    <dbReference type="NCBI Taxonomy" id="38569"/>
    <lineage>
        <taxon>Eukaryota</taxon>
        <taxon>Metazoa</taxon>
        <taxon>Ecdysozoa</taxon>
        <taxon>Arthropoda</taxon>
        <taxon>Hexapoda</taxon>
        <taxon>Insecta</taxon>
        <taxon>Pterygota</taxon>
        <taxon>Neoptera</taxon>
        <taxon>Endopterygota</taxon>
        <taxon>Diptera</taxon>
        <taxon>Nematocera</taxon>
        <taxon>Culicoidea</taxon>
        <taxon>Culicidae</taxon>
        <taxon>Culicinae</taxon>
        <taxon>Culicini</taxon>
        <taxon>Culex</taxon>
        <taxon>Culex</taxon>
    </lineage>
</organism>
<keyword evidence="9" id="KW-1185">Reference proteome</keyword>
<dbReference type="Proteomes" id="UP001562425">
    <property type="component" value="Unassembled WGS sequence"/>
</dbReference>
<dbReference type="Gene3D" id="2.60.120.260">
    <property type="entry name" value="Galactose-binding domain-like"/>
    <property type="match status" value="1"/>
</dbReference>
<comment type="subcellular location">
    <subcellularLocation>
        <location evidence="1">Membrane</location>
    </subcellularLocation>
</comment>
<protein>
    <recommendedName>
        <fullName evidence="7">SUN domain-containing protein</fullName>
    </recommendedName>
</protein>
<keyword evidence="4 6" id="KW-0472">Membrane</keyword>
<dbReference type="EMBL" id="JBEHCU010006655">
    <property type="protein sequence ID" value="KAL1396601.1"/>
    <property type="molecule type" value="Genomic_DNA"/>
</dbReference>
<dbReference type="InterPro" id="IPR012919">
    <property type="entry name" value="SUN_dom"/>
</dbReference>
<accession>A0ABD1DAD0</accession>
<dbReference type="AlphaFoldDB" id="A0ABD1DAD0"/>
<feature type="coiled-coil region" evidence="5">
    <location>
        <begin position="79"/>
        <end position="106"/>
    </location>
</feature>
<evidence type="ECO:0000256" key="1">
    <source>
        <dbReference type="ARBA" id="ARBA00004370"/>
    </source>
</evidence>
<feature type="domain" description="SUN" evidence="7">
    <location>
        <begin position="92"/>
        <end position="283"/>
    </location>
</feature>
<dbReference type="PANTHER" id="PTHR12911">
    <property type="entry name" value="SAD1/UNC-84-LIKE PROTEIN-RELATED"/>
    <property type="match status" value="1"/>
</dbReference>
<reference evidence="8 9" key="1">
    <citation type="submission" date="2024-05" db="EMBL/GenBank/DDBJ databases">
        <title>Culex pipiens pipiens assembly and annotation.</title>
        <authorList>
            <person name="Alout H."/>
            <person name="Durand T."/>
        </authorList>
    </citation>
    <scope>NUCLEOTIDE SEQUENCE [LARGE SCALE GENOMIC DNA]</scope>
    <source>
        <strain evidence="8">HA-2024</strain>
        <tissue evidence="8">Whole body</tissue>
    </source>
</reference>
<sequence>MNVGREEPILQRRSFTYISLVVLSVGVCLYILQQNNDQNQHIQDLRENLGSLTKHVLNIYGHDEATPETGQLARRRDFREQVTHELQEALRSIDVLQNRVDFLEKINYDKFGRVDFASADLGGKVVSVEPRRPGFFLWTVLERTMRLGRFGPANRKCCIVQYDCAGKCHAFPGSSGSITLKLMGKVFIEGVSVEHVPKNMLPDMSASSAIREFSVRGLDALHEDGDTLLFGNYLFDAEVDFIQYFNFTLRSSIPFEYVRIKVASNNGADYTCIHRFRVHGKLASSKSKSP</sequence>
<dbReference type="Pfam" id="PF07738">
    <property type="entry name" value="Sad1_UNC"/>
    <property type="match status" value="1"/>
</dbReference>
<keyword evidence="2 6" id="KW-0812">Transmembrane</keyword>
<evidence type="ECO:0000256" key="2">
    <source>
        <dbReference type="ARBA" id="ARBA00022692"/>
    </source>
</evidence>
<feature type="transmembrane region" description="Helical" evidence="6">
    <location>
        <begin position="15"/>
        <end position="32"/>
    </location>
</feature>
<dbReference type="PROSITE" id="PS51469">
    <property type="entry name" value="SUN"/>
    <property type="match status" value="1"/>
</dbReference>
<gene>
    <name evidence="8" type="ORF">pipiens_010415</name>
</gene>